<organism evidence="2 3">
    <name type="scientific">Coniophora puteana (strain RWD-64-598)</name>
    <name type="common">Brown rot fungus</name>
    <dbReference type="NCBI Taxonomy" id="741705"/>
    <lineage>
        <taxon>Eukaryota</taxon>
        <taxon>Fungi</taxon>
        <taxon>Dikarya</taxon>
        <taxon>Basidiomycota</taxon>
        <taxon>Agaricomycotina</taxon>
        <taxon>Agaricomycetes</taxon>
        <taxon>Agaricomycetidae</taxon>
        <taxon>Boletales</taxon>
        <taxon>Coniophorineae</taxon>
        <taxon>Coniophoraceae</taxon>
        <taxon>Coniophora</taxon>
    </lineage>
</organism>
<name>A0A5M3MAY1_CONPW</name>
<proteinExistence type="predicted"/>
<dbReference type="AlphaFoldDB" id="A0A5M3MAY1"/>
<dbReference type="OrthoDB" id="2684236at2759"/>
<dbReference type="Proteomes" id="UP000053558">
    <property type="component" value="Unassembled WGS sequence"/>
</dbReference>
<keyword evidence="3" id="KW-1185">Reference proteome</keyword>
<dbReference type="PANTHER" id="PTHR34365">
    <property type="entry name" value="ENOLASE (DUF1399)"/>
    <property type="match status" value="1"/>
</dbReference>
<feature type="compositionally biased region" description="Basic and acidic residues" evidence="1">
    <location>
        <begin position="633"/>
        <end position="652"/>
    </location>
</feature>
<evidence type="ECO:0000256" key="1">
    <source>
        <dbReference type="SAM" id="MobiDB-lite"/>
    </source>
</evidence>
<dbReference type="GeneID" id="19206119"/>
<feature type="compositionally biased region" description="Polar residues" evidence="1">
    <location>
        <begin position="724"/>
        <end position="747"/>
    </location>
</feature>
<dbReference type="PANTHER" id="PTHR34365:SF7">
    <property type="entry name" value="GLYCINE-RICH DOMAIN-CONTAINING PROTEIN 1"/>
    <property type="match status" value="1"/>
</dbReference>
<feature type="region of interest" description="Disordered" evidence="1">
    <location>
        <begin position="570"/>
        <end position="598"/>
    </location>
</feature>
<dbReference type="InterPro" id="IPR009836">
    <property type="entry name" value="GRDP-like"/>
</dbReference>
<dbReference type="RefSeq" id="XP_007773654.1">
    <property type="nucleotide sequence ID" value="XM_007775464.1"/>
</dbReference>
<protein>
    <submittedName>
        <fullName evidence="2">Uncharacterized protein</fullName>
    </submittedName>
</protein>
<reference evidence="3" key="1">
    <citation type="journal article" date="2012" name="Science">
        <title>The Paleozoic origin of enzymatic lignin decomposition reconstructed from 31 fungal genomes.</title>
        <authorList>
            <person name="Floudas D."/>
            <person name="Binder M."/>
            <person name="Riley R."/>
            <person name="Barry K."/>
            <person name="Blanchette R.A."/>
            <person name="Henrissat B."/>
            <person name="Martinez A.T."/>
            <person name="Otillar R."/>
            <person name="Spatafora J.W."/>
            <person name="Yadav J.S."/>
            <person name="Aerts A."/>
            <person name="Benoit I."/>
            <person name="Boyd A."/>
            <person name="Carlson A."/>
            <person name="Copeland A."/>
            <person name="Coutinho P.M."/>
            <person name="de Vries R.P."/>
            <person name="Ferreira P."/>
            <person name="Findley K."/>
            <person name="Foster B."/>
            <person name="Gaskell J."/>
            <person name="Glotzer D."/>
            <person name="Gorecki P."/>
            <person name="Heitman J."/>
            <person name="Hesse C."/>
            <person name="Hori C."/>
            <person name="Igarashi K."/>
            <person name="Jurgens J.A."/>
            <person name="Kallen N."/>
            <person name="Kersten P."/>
            <person name="Kohler A."/>
            <person name="Kuees U."/>
            <person name="Kumar T.K.A."/>
            <person name="Kuo A."/>
            <person name="LaButti K."/>
            <person name="Larrondo L.F."/>
            <person name="Lindquist E."/>
            <person name="Ling A."/>
            <person name="Lombard V."/>
            <person name="Lucas S."/>
            <person name="Lundell T."/>
            <person name="Martin R."/>
            <person name="McLaughlin D.J."/>
            <person name="Morgenstern I."/>
            <person name="Morin E."/>
            <person name="Murat C."/>
            <person name="Nagy L.G."/>
            <person name="Nolan M."/>
            <person name="Ohm R.A."/>
            <person name="Patyshakuliyeva A."/>
            <person name="Rokas A."/>
            <person name="Ruiz-Duenas F.J."/>
            <person name="Sabat G."/>
            <person name="Salamov A."/>
            <person name="Samejima M."/>
            <person name="Schmutz J."/>
            <person name="Slot J.C."/>
            <person name="St John F."/>
            <person name="Stenlid J."/>
            <person name="Sun H."/>
            <person name="Sun S."/>
            <person name="Syed K."/>
            <person name="Tsang A."/>
            <person name="Wiebenga A."/>
            <person name="Young D."/>
            <person name="Pisabarro A."/>
            <person name="Eastwood D.C."/>
            <person name="Martin F."/>
            <person name="Cullen D."/>
            <person name="Grigoriev I.V."/>
            <person name="Hibbett D.S."/>
        </authorList>
    </citation>
    <scope>NUCLEOTIDE SEQUENCE [LARGE SCALE GENOMIC DNA]</scope>
    <source>
        <strain evidence="3">RWD-64-598 SS2</strain>
    </source>
</reference>
<dbReference type="EMBL" id="JH711586">
    <property type="protein sequence ID" value="EIW76428.1"/>
    <property type="molecule type" value="Genomic_DNA"/>
</dbReference>
<feature type="compositionally biased region" description="Pro residues" evidence="1">
    <location>
        <begin position="825"/>
        <end position="841"/>
    </location>
</feature>
<evidence type="ECO:0000313" key="2">
    <source>
        <dbReference type="EMBL" id="EIW76428.1"/>
    </source>
</evidence>
<evidence type="ECO:0000313" key="3">
    <source>
        <dbReference type="Proteomes" id="UP000053558"/>
    </source>
</evidence>
<sequence length="912" mass="102386">MPTSLQPLRRRNSAADAFNTNLIPPPRLNDIPKEARFKIGNHETSGPLVSTTQVKAYLRLLRAFHQLKVSVEDDENKKLPRFAMEMDKISRWTWFVTLAVDRFEKWLTIVKFAPLDKFLNKHFPPLDVWMVWHAYLLNPIWYAEDCERVSLLRQVKLLNMFVVGSINYGGVPDFRVRESRISAWQKQTGIPFDPFESMAALQHRKLHCPKCGTRVYVPFINDNGTGYAQRKFSALCPVQTCRMKITRDSLAVAKFVSDLTQPGRTYMAGTLYTPYGKPNYERATAIKNAIGDSPGFKRAQSRFSNYLISRIEWEREIKDAVGYSRAAIAVFLSGTLREYGMPLINRIVDAYADDKPFSIELVEATLRQNLFVSKLEEISWLKGNTFRGPERERILSQTVVRYHSFLDLTAAHPSADFVPTMDIDVAWHCHQLMANRYHVDCELYIGRIVDHELRTPEPRLTASLSHTCSSWASRFRSPYMQCGCPPPHLPPPQSVLHRLGRLFSLLTHVGGGGGHHGHQVALHPAHAPATHPSVHGVVLDKGRDKAGGVGGVVEVVHGPAVRRERYRDEDGGVVETAGRGEAERPGTAPEQGLGRPGMGMGMGMGLPIRRHESTPLSGMMTMSIPWLHRGRDYQAGRVDGDGRRVDSRYSPDREDEPDHDQEHDRNVNPDPGQVIAVAEPYSPDSENQWSPNPDVKYPDQGYGWNTWPLPPPEDDTARPPSPTPVQLKQMMQSTHGRGHAQNSSFSDIDNKHPDQSYGYGWNTWAGSPDGAARPSSPTPAQMKRMMEMAQVQAQGPPDAYVPDSKRPDGGYGWNMWTGDRDGDDTPPPPPSPSPSPPPLPPKEMVQTAQMTPVTRTMPTHPLGPRSSAVLRDRPSIPVSWTQYQQQQQIRDQVQDWDSGFAGGADERFSHHV</sequence>
<comment type="caution">
    <text evidence="2">The sequence shown here is derived from an EMBL/GenBank/DDBJ whole genome shotgun (WGS) entry which is preliminary data.</text>
</comment>
<accession>A0A5M3MAY1</accession>
<gene>
    <name evidence="2" type="ORF">CONPUDRAFT_168971</name>
</gene>
<dbReference type="KEGG" id="cput:CONPUDRAFT_168971"/>
<feature type="compositionally biased region" description="Polar residues" evidence="1">
    <location>
        <begin position="846"/>
        <end position="857"/>
    </location>
</feature>
<feature type="region of interest" description="Disordered" evidence="1">
    <location>
        <begin position="633"/>
        <end position="875"/>
    </location>
</feature>
<dbReference type="Pfam" id="PF07173">
    <property type="entry name" value="GRDP-like"/>
    <property type="match status" value="1"/>
</dbReference>